<dbReference type="Gene3D" id="3.40.50.200">
    <property type="entry name" value="Peptidase S8/S53 domain"/>
    <property type="match status" value="1"/>
</dbReference>
<keyword evidence="7 15" id="KW-0479">Metal-binding</keyword>
<evidence type="ECO:0000256" key="7">
    <source>
        <dbReference type="ARBA" id="ARBA00022723"/>
    </source>
</evidence>
<dbReference type="InterPro" id="IPR015366">
    <property type="entry name" value="S53_propep"/>
</dbReference>
<keyword evidence="19" id="KW-1185">Reference proteome</keyword>
<keyword evidence="5" id="KW-0964">Secreted</keyword>
<organism evidence="18 19">
    <name type="scientific">Hyaloscypha variabilis (strain UAMH 11265 / GT02V1 / F)</name>
    <name type="common">Meliniomyces variabilis</name>
    <dbReference type="NCBI Taxonomy" id="1149755"/>
    <lineage>
        <taxon>Eukaryota</taxon>
        <taxon>Fungi</taxon>
        <taxon>Dikarya</taxon>
        <taxon>Ascomycota</taxon>
        <taxon>Pezizomycotina</taxon>
        <taxon>Leotiomycetes</taxon>
        <taxon>Helotiales</taxon>
        <taxon>Hyaloscyphaceae</taxon>
        <taxon>Hyaloscypha</taxon>
        <taxon>Hyaloscypha variabilis</taxon>
    </lineage>
</organism>
<feature type="active site" description="Charge relay system" evidence="15">
    <location>
        <position position="302"/>
    </location>
</feature>
<dbReference type="Pfam" id="PF00082">
    <property type="entry name" value="Peptidase_S8"/>
    <property type="match status" value="1"/>
</dbReference>
<feature type="active site" description="Charge relay system" evidence="15">
    <location>
        <position position="525"/>
    </location>
</feature>
<comment type="cofactor">
    <cofactor evidence="15">
        <name>Ca(2+)</name>
        <dbReference type="ChEBI" id="CHEBI:29108"/>
    </cofactor>
    <text evidence="15">Binds 1 Ca(2+) ion per subunit.</text>
</comment>
<dbReference type="GO" id="GO:0008240">
    <property type="term" value="F:tripeptidyl-peptidase activity"/>
    <property type="evidence" value="ECO:0007669"/>
    <property type="project" value="UniProtKB-EC"/>
</dbReference>
<feature type="binding site" evidence="15">
    <location>
        <position position="567"/>
    </location>
    <ligand>
        <name>Ca(2+)</name>
        <dbReference type="ChEBI" id="CHEBI:29108"/>
    </ligand>
</feature>
<name>A0A2J6RVC2_HYAVF</name>
<keyword evidence="6 15" id="KW-0645">Protease</keyword>
<dbReference type="GO" id="GO:0005576">
    <property type="term" value="C:extracellular region"/>
    <property type="evidence" value="ECO:0007669"/>
    <property type="project" value="UniProtKB-SubCell"/>
</dbReference>
<keyword evidence="10 15" id="KW-0720">Serine protease</keyword>
<comment type="function">
    <text evidence="2">Secreted tripeptidyl-peptidase which degrades proteins at acidic pHs and is involved in virulence.</text>
</comment>
<dbReference type="FunFam" id="3.40.50.200:FF:000015">
    <property type="entry name" value="Tripeptidyl peptidase A"/>
    <property type="match status" value="1"/>
</dbReference>
<evidence type="ECO:0000256" key="5">
    <source>
        <dbReference type="ARBA" id="ARBA00022525"/>
    </source>
</evidence>
<feature type="active site" description="Charge relay system" evidence="15">
    <location>
        <position position="306"/>
    </location>
</feature>
<feature type="signal peptide" evidence="16">
    <location>
        <begin position="1"/>
        <end position="19"/>
    </location>
</feature>
<accession>A0A2J6RVC2</accession>
<dbReference type="PROSITE" id="PS51695">
    <property type="entry name" value="SEDOLISIN"/>
    <property type="match status" value="1"/>
</dbReference>
<dbReference type="InterPro" id="IPR036852">
    <property type="entry name" value="Peptidase_S8/S53_dom_sf"/>
</dbReference>
<proteinExistence type="predicted"/>
<dbReference type="CDD" id="cd11377">
    <property type="entry name" value="Pro-peptidase_S53"/>
    <property type="match status" value="1"/>
</dbReference>
<dbReference type="AlphaFoldDB" id="A0A2J6RVC2"/>
<evidence type="ECO:0000313" key="18">
    <source>
        <dbReference type="EMBL" id="PMD42472.1"/>
    </source>
</evidence>
<evidence type="ECO:0000256" key="14">
    <source>
        <dbReference type="ARBA" id="ARBA00023180"/>
    </source>
</evidence>
<dbReference type="InterPro" id="IPR030400">
    <property type="entry name" value="Sedolisin_dom"/>
</dbReference>
<dbReference type="Pfam" id="PF09286">
    <property type="entry name" value="Pro-kuma_activ"/>
    <property type="match status" value="1"/>
</dbReference>
<dbReference type="CDD" id="cd04056">
    <property type="entry name" value="Peptidases_S53"/>
    <property type="match status" value="1"/>
</dbReference>
<evidence type="ECO:0000256" key="10">
    <source>
        <dbReference type="ARBA" id="ARBA00022825"/>
    </source>
</evidence>
<dbReference type="SMART" id="SM00944">
    <property type="entry name" value="Pro-kuma_activ"/>
    <property type="match status" value="1"/>
</dbReference>
<dbReference type="SUPFAM" id="SSF52743">
    <property type="entry name" value="Subtilisin-like"/>
    <property type="match status" value="1"/>
</dbReference>
<comment type="subcellular location">
    <subcellularLocation>
        <location evidence="3">Secreted</location>
        <location evidence="3">Extracellular space</location>
    </subcellularLocation>
</comment>
<dbReference type="EMBL" id="KZ613943">
    <property type="protein sequence ID" value="PMD42472.1"/>
    <property type="molecule type" value="Genomic_DNA"/>
</dbReference>
<comment type="catalytic activity">
    <reaction evidence="1">
        <text>Release of an N-terminal tripeptide from a polypeptide.</text>
        <dbReference type="EC" id="3.4.14.10"/>
    </reaction>
</comment>
<feature type="chain" id="PRO_5014392766" description="tripeptidyl-peptidase II" evidence="16">
    <location>
        <begin position="20"/>
        <end position="607"/>
    </location>
</feature>
<evidence type="ECO:0000256" key="3">
    <source>
        <dbReference type="ARBA" id="ARBA00004239"/>
    </source>
</evidence>
<evidence type="ECO:0000256" key="16">
    <source>
        <dbReference type="SAM" id="SignalP"/>
    </source>
</evidence>
<feature type="binding site" evidence="15">
    <location>
        <position position="588"/>
    </location>
    <ligand>
        <name>Ca(2+)</name>
        <dbReference type="ChEBI" id="CHEBI:29108"/>
    </ligand>
</feature>
<dbReference type="InterPro" id="IPR050819">
    <property type="entry name" value="Tripeptidyl-peptidase_I"/>
</dbReference>
<feature type="domain" description="Peptidase S53" evidence="17">
    <location>
        <begin position="216"/>
        <end position="607"/>
    </location>
</feature>
<dbReference type="PANTHER" id="PTHR14218">
    <property type="entry name" value="PROTEASE S8 TRIPEPTIDYL PEPTIDASE I CLN2"/>
    <property type="match status" value="1"/>
</dbReference>
<keyword evidence="9 15" id="KW-0378">Hydrolase</keyword>
<reference evidence="18 19" key="1">
    <citation type="submission" date="2016-04" db="EMBL/GenBank/DDBJ databases">
        <title>A degradative enzymes factory behind the ericoid mycorrhizal symbiosis.</title>
        <authorList>
            <consortium name="DOE Joint Genome Institute"/>
            <person name="Martino E."/>
            <person name="Morin E."/>
            <person name="Grelet G."/>
            <person name="Kuo A."/>
            <person name="Kohler A."/>
            <person name="Daghino S."/>
            <person name="Barry K."/>
            <person name="Choi C."/>
            <person name="Cichocki N."/>
            <person name="Clum A."/>
            <person name="Copeland A."/>
            <person name="Hainaut M."/>
            <person name="Haridas S."/>
            <person name="Labutti K."/>
            <person name="Lindquist E."/>
            <person name="Lipzen A."/>
            <person name="Khouja H.-R."/>
            <person name="Murat C."/>
            <person name="Ohm R."/>
            <person name="Olson A."/>
            <person name="Spatafora J."/>
            <person name="Veneault-Fourrey C."/>
            <person name="Henrissat B."/>
            <person name="Grigoriev I."/>
            <person name="Martin F."/>
            <person name="Perotto S."/>
        </authorList>
    </citation>
    <scope>NUCLEOTIDE SEQUENCE [LARGE SCALE GENOMIC DNA]</scope>
    <source>
        <strain evidence="18 19">F</strain>
    </source>
</reference>
<keyword evidence="13" id="KW-0865">Zymogen</keyword>
<sequence>MLELSFLFSVALATRAAFATPNRARTPYSIKETHAVPSKWTETGRADSSHMLHLQIGLKQGNFKELERHLYEVSSPEHSRYGQHLSPEEVNELVKPTDETLDLVHEWLSASGVSLFDYSPAKDWINIYIDVESAERLLDTKYSVYEHEDGTTLVRAPEWSLPLHLHDLVDTIQPTTTFMRTTAQNTGYTQFQRPLLPSEHKDPIDETLAKVCQFFPVTIECFRTLYGTIDYVPKVPGINKIGFNNFLNETPIRPDAHMFLEKYRPEAAEEAYSFRSIEIAGGPPASYVNLTADQLANSVGQEANLDTQTVLGMTYPAPVYSYSTGGFPPNSPHTNEPYLVYINYILGQSDLPQVISNSYGDDEQTVPKSYAKRVCQSFAQLGARGTTLLVSSGDGGLGDEDPKVCITNDGKNSSTFLPEFPASCPYVTTVGATEQFEPEVAAWRPDGIGPDGKNHPYYASGSGFSYYFERPWYQDGVVDTYVENLKGLHAGLYNTNGRGYPDISAQGLYFALVWNQTFSSTSGTSASTPLAASIISLVNDDLIASGKAPLGFLNPWLYSKGYKGFKDVTGGNTSSCGTTGFPVTKGWDPVTGFGTPIFPKLLELAKY</sequence>
<dbReference type="OrthoDB" id="409122at2759"/>
<dbReference type="GO" id="GO:0046872">
    <property type="term" value="F:metal ion binding"/>
    <property type="evidence" value="ECO:0007669"/>
    <property type="project" value="UniProtKB-UniRule"/>
</dbReference>
<evidence type="ECO:0000256" key="9">
    <source>
        <dbReference type="ARBA" id="ARBA00022801"/>
    </source>
</evidence>
<keyword evidence="12" id="KW-0843">Virulence</keyword>
<keyword evidence="8 16" id="KW-0732">Signal</keyword>
<evidence type="ECO:0000256" key="2">
    <source>
        <dbReference type="ARBA" id="ARBA00002451"/>
    </source>
</evidence>
<dbReference type="GO" id="GO:0004252">
    <property type="term" value="F:serine-type endopeptidase activity"/>
    <property type="evidence" value="ECO:0007669"/>
    <property type="project" value="UniProtKB-UniRule"/>
</dbReference>
<keyword evidence="14" id="KW-0325">Glycoprotein</keyword>
<evidence type="ECO:0000256" key="8">
    <source>
        <dbReference type="ARBA" id="ARBA00022729"/>
    </source>
</evidence>
<keyword evidence="11 15" id="KW-0106">Calcium</keyword>
<evidence type="ECO:0000259" key="17">
    <source>
        <dbReference type="PROSITE" id="PS51695"/>
    </source>
</evidence>
<protein>
    <recommendedName>
        <fullName evidence="4">tripeptidyl-peptidase II</fullName>
        <ecNumber evidence="4">3.4.14.10</ecNumber>
    </recommendedName>
</protein>
<evidence type="ECO:0000313" key="19">
    <source>
        <dbReference type="Proteomes" id="UP000235786"/>
    </source>
</evidence>
<dbReference type="SUPFAM" id="SSF54897">
    <property type="entry name" value="Protease propeptides/inhibitors"/>
    <property type="match status" value="1"/>
</dbReference>
<dbReference type="STRING" id="1149755.A0A2J6RVC2"/>
<dbReference type="EC" id="3.4.14.10" evidence="4"/>
<feature type="binding site" evidence="15">
    <location>
        <position position="568"/>
    </location>
    <ligand>
        <name>Ca(2+)</name>
        <dbReference type="ChEBI" id="CHEBI:29108"/>
    </ligand>
</feature>
<dbReference type="Proteomes" id="UP000235786">
    <property type="component" value="Unassembled WGS sequence"/>
</dbReference>
<evidence type="ECO:0000256" key="12">
    <source>
        <dbReference type="ARBA" id="ARBA00023026"/>
    </source>
</evidence>
<evidence type="ECO:0000256" key="15">
    <source>
        <dbReference type="PROSITE-ProRule" id="PRU01032"/>
    </source>
</evidence>
<feature type="binding site" evidence="15">
    <location>
        <position position="586"/>
    </location>
    <ligand>
        <name>Ca(2+)</name>
        <dbReference type="ChEBI" id="CHEBI:29108"/>
    </ligand>
</feature>
<dbReference type="GO" id="GO:0006508">
    <property type="term" value="P:proteolysis"/>
    <property type="evidence" value="ECO:0007669"/>
    <property type="project" value="UniProtKB-KW"/>
</dbReference>
<evidence type="ECO:0000256" key="13">
    <source>
        <dbReference type="ARBA" id="ARBA00023145"/>
    </source>
</evidence>
<gene>
    <name evidence="18" type="ORF">L207DRAFT_510687</name>
</gene>
<evidence type="ECO:0000256" key="6">
    <source>
        <dbReference type="ARBA" id="ARBA00022670"/>
    </source>
</evidence>
<evidence type="ECO:0000256" key="1">
    <source>
        <dbReference type="ARBA" id="ARBA00001910"/>
    </source>
</evidence>
<evidence type="ECO:0000256" key="4">
    <source>
        <dbReference type="ARBA" id="ARBA00012462"/>
    </source>
</evidence>
<evidence type="ECO:0000256" key="11">
    <source>
        <dbReference type="ARBA" id="ARBA00022837"/>
    </source>
</evidence>
<dbReference type="InterPro" id="IPR000209">
    <property type="entry name" value="Peptidase_S8/S53_dom"/>
</dbReference>
<dbReference type="PANTHER" id="PTHR14218:SF39">
    <property type="entry name" value="PEPTIDASE S53 DOMAIN-CONTAINING PROTEIN"/>
    <property type="match status" value="1"/>
</dbReference>